<organism evidence="1">
    <name type="scientific">Rhodosorus marinus</name>
    <dbReference type="NCBI Taxonomy" id="101924"/>
    <lineage>
        <taxon>Eukaryota</taxon>
        <taxon>Rhodophyta</taxon>
        <taxon>Stylonematophyceae</taxon>
        <taxon>Stylonematales</taxon>
        <taxon>Stylonemataceae</taxon>
        <taxon>Rhodosorus</taxon>
    </lineage>
</organism>
<proteinExistence type="predicted"/>
<dbReference type="AlphaFoldDB" id="A0A7S0G2X8"/>
<evidence type="ECO:0000313" key="1">
    <source>
        <dbReference type="EMBL" id="CAD8396333.1"/>
    </source>
</evidence>
<protein>
    <submittedName>
        <fullName evidence="1">Uncharacterized protein</fullName>
    </submittedName>
</protein>
<reference evidence="1" key="1">
    <citation type="submission" date="2021-01" db="EMBL/GenBank/DDBJ databases">
        <authorList>
            <person name="Corre E."/>
            <person name="Pelletier E."/>
            <person name="Niang G."/>
            <person name="Scheremetjew M."/>
            <person name="Finn R."/>
            <person name="Kale V."/>
            <person name="Holt S."/>
            <person name="Cochrane G."/>
            <person name="Meng A."/>
            <person name="Brown T."/>
            <person name="Cohen L."/>
        </authorList>
    </citation>
    <scope>NUCLEOTIDE SEQUENCE</scope>
    <source>
        <strain evidence="1">UTEX LB 2760</strain>
    </source>
</reference>
<sequence length="102" mass="11804">MPANDCLEIEKQTFGDSGLREDPVPQPRSWLKEQEESGGIRWVENMTAVLAFPRSDLNIAHYSPRILFLWALMHHAQVRKHRLSGFTRSRVLESNPSRTRCC</sequence>
<dbReference type="EMBL" id="HBEK01011507">
    <property type="protein sequence ID" value="CAD8396333.1"/>
    <property type="molecule type" value="Transcribed_RNA"/>
</dbReference>
<name>A0A7S0G2X8_9RHOD</name>
<accession>A0A7S0G2X8</accession>
<gene>
    <name evidence="1" type="ORF">RMAR0315_LOCUS6320</name>
</gene>